<feature type="region of interest" description="Disordered" evidence="7">
    <location>
        <begin position="37"/>
        <end position="60"/>
    </location>
</feature>
<feature type="non-terminal residue" evidence="9">
    <location>
        <position position="388"/>
    </location>
</feature>
<dbReference type="PROSITE" id="PS00107">
    <property type="entry name" value="PROTEIN_KINASE_ATP"/>
    <property type="match status" value="1"/>
</dbReference>
<feature type="compositionally biased region" description="Polar residues" evidence="7">
    <location>
        <begin position="180"/>
        <end position="198"/>
    </location>
</feature>
<dbReference type="Gene3D" id="1.10.510.10">
    <property type="entry name" value="Transferase(Phosphotransferase) domain 1"/>
    <property type="match status" value="1"/>
</dbReference>
<dbReference type="FunFam" id="3.30.200.20:FF:000314">
    <property type="entry name" value="Serine/threonine protein kinase"/>
    <property type="match status" value="1"/>
</dbReference>
<dbReference type="InterPro" id="IPR000719">
    <property type="entry name" value="Prot_kinase_dom"/>
</dbReference>
<organism evidence="9 10">
    <name type="scientific">Catenaria anguillulae PL171</name>
    <dbReference type="NCBI Taxonomy" id="765915"/>
    <lineage>
        <taxon>Eukaryota</taxon>
        <taxon>Fungi</taxon>
        <taxon>Fungi incertae sedis</taxon>
        <taxon>Blastocladiomycota</taxon>
        <taxon>Blastocladiomycetes</taxon>
        <taxon>Blastocladiales</taxon>
        <taxon>Catenariaceae</taxon>
        <taxon>Catenaria</taxon>
    </lineage>
</organism>
<name>A0A1Y2HE21_9FUNG</name>
<dbReference type="GO" id="GO:0043066">
    <property type="term" value="P:negative regulation of apoptotic process"/>
    <property type="evidence" value="ECO:0007669"/>
    <property type="project" value="InterPro"/>
</dbReference>
<dbReference type="Gene3D" id="3.30.200.20">
    <property type="entry name" value="Phosphorylase Kinase, domain 1"/>
    <property type="match status" value="1"/>
</dbReference>
<evidence type="ECO:0000256" key="3">
    <source>
        <dbReference type="PIRSR" id="PIRSR037993-1"/>
    </source>
</evidence>
<comment type="caution">
    <text evidence="9">The sequence shown here is derived from an EMBL/GenBank/DDBJ whole genome shotgun (WGS) entry which is preliminary data.</text>
</comment>
<proteinExistence type="inferred from homology"/>
<dbReference type="GO" id="GO:0005524">
    <property type="term" value="F:ATP binding"/>
    <property type="evidence" value="ECO:0007669"/>
    <property type="project" value="UniProtKB-UniRule"/>
</dbReference>
<feature type="binding site" evidence="5">
    <location>
        <position position="115"/>
    </location>
    <ligand>
        <name>ATP</name>
        <dbReference type="ChEBI" id="CHEBI:30616"/>
    </ligand>
</feature>
<dbReference type="SMART" id="SM00220">
    <property type="entry name" value="S_TKc"/>
    <property type="match status" value="1"/>
</dbReference>
<keyword evidence="9" id="KW-0808">Transferase</keyword>
<dbReference type="EMBL" id="MCFL01000041">
    <property type="protein sequence ID" value="ORZ32816.1"/>
    <property type="molecule type" value="Genomic_DNA"/>
</dbReference>
<sequence>MTSSTSAQHLAHIVKPQPLYPNKSLLPSKPVIVAPTPVVAGSGSQQQQQQQPAAAQEKPQAKSVAQSMLERYKLLPEFESKYIVGDELGSGGFGFVVTAIRVEDQVEVAVKFIFKDKVPVHSLVKDPVLGVIPMEVYILKNMRHPNIIGFHDFFTDKRFYYLVMELHGVPWKKNMDPTAMRSQSAQPPQVHRSTSESAVTGRPPVLGKRHSMDLFECIEANSRLSEDIARKIFGQVVSAVHYLDSYRIVHRDIKDENIVVDQHFNVKIIDFGSALMVPSNGRLFDRFAGTLQYCPPEVLQGHKYRGPEQEVWALGILLYTIMFSGAPFANVSQVLNAEVPIPKYSRGPNAGKPRASEEVIHLLRWMLRKSPSDRANIEQVLTHPWLAK</sequence>
<feature type="active site" description="Proton acceptor" evidence="3">
    <location>
        <position position="252"/>
    </location>
</feature>
<feature type="binding site" evidence="4">
    <location>
        <begin position="88"/>
        <end position="96"/>
    </location>
    <ligand>
        <name>ATP</name>
        <dbReference type="ChEBI" id="CHEBI:30616"/>
    </ligand>
</feature>
<dbReference type="PANTHER" id="PTHR24346">
    <property type="entry name" value="MAP/MICROTUBULE AFFINITY-REGULATING KINASE"/>
    <property type="match status" value="1"/>
</dbReference>
<evidence type="ECO:0000256" key="4">
    <source>
        <dbReference type="PIRSR" id="PIRSR037993-2"/>
    </source>
</evidence>
<keyword evidence="9" id="KW-0418">Kinase</keyword>
<comment type="similarity">
    <text evidence="6">Belongs to the protein kinase superfamily.</text>
</comment>
<dbReference type="GO" id="GO:0005829">
    <property type="term" value="C:cytosol"/>
    <property type="evidence" value="ECO:0007669"/>
    <property type="project" value="TreeGrafter"/>
</dbReference>
<dbReference type="InterPro" id="IPR011009">
    <property type="entry name" value="Kinase-like_dom_sf"/>
</dbReference>
<evidence type="ECO:0000256" key="2">
    <source>
        <dbReference type="ARBA" id="ARBA00022840"/>
    </source>
</evidence>
<evidence type="ECO:0000256" key="5">
    <source>
        <dbReference type="PROSITE-ProRule" id="PRU10141"/>
    </source>
</evidence>
<evidence type="ECO:0000259" key="8">
    <source>
        <dbReference type="PROSITE" id="PS50011"/>
    </source>
</evidence>
<dbReference type="STRING" id="765915.A0A1Y2HE21"/>
<evidence type="ECO:0000256" key="7">
    <source>
        <dbReference type="SAM" id="MobiDB-lite"/>
    </source>
</evidence>
<feature type="region of interest" description="Disordered" evidence="7">
    <location>
        <begin position="178"/>
        <end position="202"/>
    </location>
</feature>
<feature type="domain" description="Protein kinase" evidence="8">
    <location>
        <begin position="82"/>
        <end position="386"/>
    </location>
</feature>
<evidence type="ECO:0000256" key="1">
    <source>
        <dbReference type="ARBA" id="ARBA00022741"/>
    </source>
</evidence>
<keyword evidence="10" id="KW-1185">Reference proteome</keyword>
<dbReference type="Pfam" id="PF00069">
    <property type="entry name" value="Pkinase"/>
    <property type="match status" value="2"/>
</dbReference>
<dbReference type="SUPFAM" id="SSF56112">
    <property type="entry name" value="Protein kinase-like (PK-like)"/>
    <property type="match status" value="1"/>
</dbReference>
<evidence type="ECO:0000256" key="6">
    <source>
        <dbReference type="RuleBase" id="RU000304"/>
    </source>
</evidence>
<evidence type="ECO:0000313" key="9">
    <source>
        <dbReference type="EMBL" id="ORZ32816.1"/>
    </source>
</evidence>
<feature type="binding site" evidence="4">
    <location>
        <position position="213"/>
    </location>
    <ligand>
        <name>ATP</name>
        <dbReference type="ChEBI" id="CHEBI:30616"/>
    </ligand>
</feature>
<keyword evidence="2 4" id="KW-0067">ATP-binding</keyword>
<dbReference type="PANTHER" id="PTHR24346:SF72">
    <property type="entry name" value="CAMK PROTEIN KINASE"/>
    <property type="match status" value="1"/>
</dbReference>
<protein>
    <submittedName>
        <fullName evidence="9">Kinase-like domain-containing protein</fullName>
    </submittedName>
</protein>
<dbReference type="GO" id="GO:0005634">
    <property type="term" value="C:nucleus"/>
    <property type="evidence" value="ECO:0007669"/>
    <property type="project" value="TreeGrafter"/>
</dbReference>
<feature type="compositionally biased region" description="Low complexity" evidence="7">
    <location>
        <begin position="45"/>
        <end position="60"/>
    </location>
</feature>
<keyword evidence="1 5" id="KW-0547">Nucleotide-binding</keyword>
<dbReference type="GO" id="GO:0045719">
    <property type="term" value="P:negative regulation of glycogen biosynthetic process"/>
    <property type="evidence" value="ECO:0007669"/>
    <property type="project" value="TreeGrafter"/>
</dbReference>
<dbReference type="InterPro" id="IPR008271">
    <property type="entry name" value="Ser/Thr_kinase_AS"/>
</dbReference>
<gene>
    <name evidence="9" type="ORF">BCR44DRAFT_1391610</name>
</gene>
<reference evidence="9 10" key="1">
    <citation type="submission" date="2016-07" db="EMBL/GenBank/DDBJ databases">
        <title>Pervasive Adenine N6-methylation of Active Genes in Fungi.</title>
        <authorList>
            <consortium name="DOE Joint Genome Institute"/>
            <person name="Mondo S.J."/>
            <person name="Dannebaum R.O."/>
            <person name="Kuo R.C."/>
            <person name="Labutti K."/>
            <person name="Haridas S."/>
            <person name="Kuo A."/>
            <person name="Salamov A."/>
            <person name="Ahrendt S.R."/>
            <person name="Lipzen A."/>
            <person name="Sullivan W."/>
            <person name="Andreopoulos W.B."/>
            <person name="Clum A."/>
            <person name="Lindquist E."/>
            <person name="Daum C."/>
            <person name="Ramamoorthy G.K."/>
            <person name="Gryganskyi A."/>
            <person name="Culley D."/>
            <person name="Magnuson J.K."/>
            <person name="James T.Y."/>
            <person name="O'Malley M.A."/>
            <person name="Stajich J.E."/>
            <person name="Spatafora J.W."/>
            <person name="Visel A."/>
            <person name="Grigoriev I.V."/>
        </authorList>
    </citation>
    <scope>NUCLEOTIDE SEQUENCE [LARGE SCALE GENOMIC DNA]</scope>
    <source>
        <strain evidence="9 10">PL171</strain>
    </source>
</reference>
<accession>A0A1Y2HE21</accession>
<dbReference type="AlphaFoldDB" id="A0A1Y2HE21"/>
<dbReference type="Proteomes" id="UP000193411">
    <property type="component" value="Unassembled WGS sequence"/>
</dbReference>
<dbReference type="PROSITE" id="PS50011">
    <property type="entry name" value="PROTEIN_KINASE_DOM"/>
    <property type="match status" value="1"/>
</dbReference>
<dbReference type="InterPro" id="IPR017441">
    <property type="entry name" value="Protein_kinase_ATP_BS"/>
</dbReference>
<dbReference type="GO" id="GO:0035556">
    <property type="term" value="P:intracellular signal transduction"/>
    <property type="evidence" value="ECO:0007669"/>
    <property type="project" value="TreeGrafter"/>
</dbReference>
<dbReference type="PROSITE" id="PS00108">
    <property type="entry name" value="PROTEIN_KINASE_ST"/>
    <property type="match status" value="1"/>
</dbReference>
<evidence type="ECO:0000313" key="10">
    <source>
        <dbReference type="Proteomes" id="UP000193411"/>
    </source>
</evidence>
<feature type="binding site" evidence="4">
    <location>
        <position position="165"/>
    </location>
    <ligand>
        <name>ATP</name>
        <dbReference type="ChEBI" id="CHEBI:30616"/>
    </ligand>
</feature>
<feature type="binding site" evidence="4">
    <location>
        <position position="111"/>
    </location>
    <ligand>
        <name>ATP</name>
        <dbReference type="ChEBI" id="CHEBI:30616"/>
    </ligand>
</feature>
<dbReference type="GO" id="GO:0004674">
    <property type="term" value="F:protein serine/threonine kinase activity"/>
    <property type="evidence" value="ECO:0007669"/>
    <property type="project" value="UniProtKB-KW"/>
</dbReference>
<dbReference type="OrthoDB" id="10252171at2759"/>
<keyword evidence="6" id="KW-0723">Serine/threonine-protein kinase</keyword>